<dbReference type="PROSITE" id="PS51417">
    <property type="entry name" value="ARF"/>
    <property type="match status" value="1"/>
</dbReference>
<dbReference type="PANTHER" id="PTHR11711">
    <property type="entry name" value="ADP RIBOSYLATION FACTOR-RELATED"/>
    <property type="match status" value="1"/>
</dbReference>
<dbReference type="CDD" id="cd00878">
    <property type="entry name" value="Arf_Arl"/>
    <property type="match status" value="1"/>
</dbReference>
<dbReference type="Proteomes" id="UP001152320">
    <property type="component" value="Chromosome 3"/>
</dbReference>
<dbReference type="OrthoDB" id="2011769at2759"/>
<keyword evidence="7" id="KW-1185">Reference proteome</keyword>
<keyword evidence="5" id="KW-0460">Magnesium</keyword>
<dbReference type="Pfam" id="PF00025">
    <property type="entry name" value="Arf"/>
    <property type="match status" value="1"/>
</dbReference>
<dbReference type="PROSITE" id="PS51419">
    <property type="entry name" value="RAB"/>
    <property type="match status" value="1"/>
</dbReference>
<feature type="binding site" evidence="5">
    <location>
        <position position="51"/>
    </location>
    <ligand>
        <name>Mg(2+)</name>
        <dbReference type="ChEBI" id="CHEBI:18420"/>
    </ligand>
</feature>
<dbReference type="InterPro" id="IPR024156">
    <property type="entry name" value="Small_GTPase_ARF"/>
</dbReference>
<dbReference type="PRINTS" id="PR00328">
    <property type="entry name" value="SAR1GTPBP"/>
</dbReference>
<dbReference type="InterPro" id="IPR005225">
    <property type="entry name" value="Small_GTP-bd"/>
</dbReference>
<organism evidence="6 7">
    <name type="scientific">Holothuria leucospilota</name>
    <name type="common">Black long sea cucumber</name>
    <name type="synonym">Mertensiothuria leucospilota</name>
    <dbReference type="NCBI Taxonomy" id="206669"/>
    <lineage>
        <taxon>Eukaryota</taxon>
        <taxon>Metazoa</taxon>
        <taxon>Echinodermata</taxon>
        <taxon>Eleutherozoa</taxon>
        <taxon>Echinozoa</taxon>
        <taxon>Holothuroidea</taxon>
        <taxon>Aspidochirotacea</taxon>
        <taxon>Aspidochirotida</taxon>
        <taxon>Holothuriidae</taxon>
        <taxon>Holothuria</taxon>
    </lineage>
</organism>
<dbReference type="PROSITE" id="PS51422">
    <property type="entry name" value="SAR1"/>
    <property type="match status" value="1"/>
</dbReference>
<dbReference type="SUPFAM" id="SSF52540">
    <property type="entry name" value="P-loop containing nucleoside triphosphate hydrolases"/>
    <property type="match status" value="1"/>
</dbReference>
<keyword evidence="3 4" id="KW-0342">GTP-binding</keyword>
<evidence type="ECO:0000256" key="4">
    <source>
        <dbReference type="PIRSR" id="PIRSR606689-1"/>
    </source>
</evidence>
<reference evidence="6" key="1">
    <citation type="submission" date="2021-10" db="EMBL/GenBank/DDBJ databases">
        <title>Tropical sea cucumber genome reveals ecological adaptation and Cuvierian tubules defense mechanism.</title>
        <authorList>
            <person name="Chen T."/>
        </authorList>
    </citation>
    <scope>NUCLEOTIDE SEQUENCE</scope>
    <source>
        <strain evidence="6">Nanhai2018</strain>
        <tissue evidence="6">Muscle</tissue>
    </source>
</reference>
<dbReference type="SMART" id="SM00177">
    <property type="entry name" value="ARF"/>
    <property type="match status" value="1"/>
</dbReference>
<dbReference type="FunFam" id="3.40.50.300:FF:000412">
    <property type="entry name" value="ADP-ribosylation factor 1"/>
    <property type="match status" value="1"/>
</dbReference>
<feature type="binding site" evidence="4">
    <location>
        <begin position="27"/>
        <end position="34"/>
    </location>
    <ligand>
        <name>GTP</name>
        <dbReference type="ChEBI" id="CHEBI:37565"/>
    </ligand>
</feature>
<evidence type="ECO:0000256" key="2">
    <source>
        <dbReference type="ARBA" id="ARBA00022741"/>
    </source>
</evidence>
<keyword evidence="5" id="KW-0479">Metal-binding</keyword>
<evidence type="ECO:0000313" key="6">
    <source>
        <dbReference type="EMBL" id="KAJ8045234.1"/>
    </source>
</evidence>
<proteinExistence type="inferred from homology"/>
<dbReference type="NCBIfam" id="TIGR00231">
    <property type="entry name" value="small_GTP"/>
    <property type="match status" value="1"/>
</dbReference>
<dbReference type="GO" id="GO:0030010">
    <property type="term" value="P:establishment of cell polarity"/>
    <property type="evidence" value="ECO:0007669"/>
    <property type="project" value="UniProtKB-ARBA"/>
</dbReference>
<dbReference type="InterPro" id="IPR027417">
    <property type="entry name" value="P-loop_NTPase"/>
</dbReference>
<dbReference type="EMBL" id="JAIZAY010000003">
    <property type="protein sequence ID" value="KAJ8045234.1"/>
    <property type="molecule type" value="Genomic_DNA"/>
</dbReference>
<feature type="binding site" evidence="5">
    <location>
        <position position="34"/>
    </location>
    <ligand>
        <name>Mg(2+)</name>
        <dbReference type="ChEBI" id="CHEBI:18420"/>
    </ligand>
</feature>
<sequence>MGLLISKTFNMLRELGSAKPTRVILIGLDAAGKTTILYKMKLHETVTTIPTIGFNVEEVTPVPGLTMVVWDVGGQEKIRALWHHYFQNSEGIVFVVDSADSERFPEAREELHRVLKDEQIAPGVPMVIMANKQDLPYAATASKLIESLDLRTVTRHPWHVQATCATNGDGLYESFEALAKMVKQYRKDKGSRGF</sequence>
<evidence type="ECO:0000256" key="3">
    <source>
        <dbReference type="ARBA" id="ARBA00023134"/>
    </source>
</evidence>
<dbReference type="AlphaFoldDB" id="A0A9Q1CIJ1"/>
<evidence type="ECO:0000313" key="7">
    <source>
        <dbReference type="Proteomes" id="UP001152320"/>
    </source>
</evidence>
<dbReference type="GO" id="GO:0005525">
    <property type="term" value="F:GTP binding"/>
    <property type="evidence" value="ECO:0007669"/>
    <property type="project" value="UniProtKB-KW"/>
</dbReference>
<dbReference type="GO" id="GO:0046872">
    <property type="term" value="F:metal ion binding"/>
    <property type="evidence" value="ECO:0007669"/>
    <property type="project" value="UniProtKB-KW"/>
</dbReference>
<evidence type="ECO:0000256" key="1">
    <source>
        <dbReference type="ARBA" id="ARBA00010290"/>
    </source>
</evidence>
<dbReference type="InterPro" id="IPR006689">
    <property type="entry name" value="Small_GTPase_ARF/SAR"/>
</dbReference>
<dbReference type="SMART" id="SM00175">
    <property type="entry name" value="RAB"/>
    <property type="match status" value="1"/>
</dbReference>
<comment type="similarity">
    <text evidence="1">Belongs to the small GTPase superfamily. Arf family.</text>
</comment>
<comment type="caution">
    <text evidence="6">The sequence shown here is derived from an EMBL/GenBank/DDBJ whole genome shotgun (WGS) entry which is preliminary data.</text>
</comment>
<dbReference type="Gene3D" id="3.40.50.300">
    <property type="entry name" value="P-loop containing nucleotide triphosphate hydrolases"/>
    <property type="match status" value="1"/>
</dbReference>
<dbReference type="GO" id="GO:0003924">
    <property type="term" value="F:GTPase activity"/>
    <property type="evidence" value="ECO:0007669"/>
    <property type="project" value="InterPro"/>
</dbReference>
<evidence type="ECO:0000256" key="5">
    <source>
        <dbReference type="PIRSR" id="PIRSR606689-2"/>
    </source>
</evidence>
<feature type="binding site" evidence="4">
    <location>
        <begin position="131"/>
        <end position="134"/>
    </location>
    <ligand>
        <name>GTP</name>
        <dbReference type="ChEBI" id="CHEBI:37565"/>
    </ligand>
</feature>
<feature type="binding site" evidence="4">
    <location>
        <position position="74"/>
    </location>
    <ligand>
        <name>GTP</name>
        <dbReference type="ChEBI" id="CHEBI:37565"/>
    </ligand>
</feature>
<dbReference type="SMART" id="SM00178">
    <property type="entry name" value="SAR"/>
    <property type="match status" value="1"/>
</dbReference>
<keyword evidence="2 4" id="KW-0547">Nucleotide-binding</keyword>
<name>A0A9Q1CIJ1_HOLLE</name>
<protein>
    <submittedName>
        <fullName evidence="6">ADP-ribosylation factor 1</fullName>
    </submittedName>
</protein>
<accession>A0A9Q1CIJ1</accession>
<gene>
    <name evidence="6" type="ORF">HOLleu_08198</name>
</gene>